<accession>A0A381WJP1</accession>
<sequence length="175" mass="19461">MWLRDMFEGGQMRTRIVVVAAALFGVSCGAEMPEGPPFRTDNSVPMLMANILDPAADLLWDAVGTVIDETGETHWEPVSEDDRTGPKPSWMQVRLGTMALAESANLLMMEGRARDQDQWIRFSEQLADAAMQAFEAAEAEDADRVFELGEAVYNTCNNCHQLYWVGDADRGRSVE</sequence>
<evidence type="ECO:0000313" key="1">
    <source>
        <dbReference type="EMBL" id="SVA52177.1"/>
    </source>
</evidence>
<reference evidence="1" key="1">
    <citation type="submission" date="2018-05" db="EMBL/GenBank/DDBJ databases">
        <authorList>
            <person name="Lanie J.A."/>
            <person name="Ng W.-L."/>
            <person name="Kazmierczak K.M."/>
            <person name="Andrzejewski T.M."/>
            <person name="Davidsen T.M."/>
            <person name="Wayne K.J."/>
            <person name="Tettelin H."/>
            <person name="Glass J.I."/>
            <person name="Rusch D."/>
            <person name="Podicherti R."/>
            <person name="Tsui H.-C.T."/>
            <person name="Winkler M.E."/>
        </authorList>
    </citation>
    <scope>NUCLEOTIDE SEQUENCE</scope>
</reference>
<gene>
    <name evidence="1" type="ORF">METZ01_LOCUS105031</name>
</gene>
<proteinExistence type="predicted"/>
<dbReference type="PROSITE" id="PS51257">
    <property type="entry name" value="PROKAR_LIPOPROTEIN"/>
    <property type="match status" value="1"/>
</dbReference>
<name>A0A381WJP1_9ZZZZ</name>
<dbReference type="GO" id="GO:0005506">
    <property type="term" value="F:iron ion binding"/>
    <property type="evidence" value="ECO:0007669"/>
    <property type="project" value="InterPro"/>
</dbReference>
<dbReference type="AlphaFoldDB" id="A0A381WJP1"/>
<dbReference type="InterPro" id="IPR010980">
    <property type="entry name" value="Cyt_c/b562"/>
</dbReference>
<organism evidence="1">
    <name type="scientific">marine metagenome</name>
    <dbReference type="NCBI Taxonomy" id="408172"/>
    <lineage>
        <taxon>unclassified sequences</taxon>
        <taxon>metagenomes</taxon>
        <taxon>ecological metagenomes</taxon>
    </lineage>
</organism>
<dbReference type="GO" id="GO:0020037">
    <property type="term" value="F:heme binding"/>
    <property type="evidence" value="ECO:0007669"/>
    <property type="project" value="InterPro"/>
</dbReference>
<dbReference type="EMBL" id="UINC01011884">
    <property type="protein sequence ID" value="SVA52177.1"/>
    <property type="molecule type" value="Genomic_DNA"/>
</dbReference>
<evidence type="ECO:0008006" key="2">
    <source>
        <dbReference type="Google" id="ProtNLM"/>
    </source>
</evidence>
<protein>
    <recommendedName>
        <fullName evidence="2">Cytochrome c domain-containing protein</fullName>
    </recommendedName>
</protein>
<dbReference type="GO" id="GO:0022900">
    <property type="term" value="P:electron transport chain"/>
    <property type="evidence" value="ECO:0007669"/>
    <property type="project" value="InterPro"/>
</dbReference>
<dbReference type="GO" id="GO:0009055">
    <property type="term" value="F:electron transfer activity"/>
    <property type="evidence" value="ECO:0007669"/>
    <property type="project" value="InterPro"/>
</dbReference>
<dbReference type="SUPFAM" id="SSF47175">
    <property type="entry name" value="Cytochromes"/>
    <property type="match status" value="1"/>
</dbReference>